<dbReference type="InterPro" id="IPR020471">
    <property type="entry name" value="AKR"/>
</dbReference>
<evidence type="ECO:0000313" key="2">
    <source>
        <dbReference type="EMBL" id="AZS51909.1"/>
    </source>
</evidence>
<dbReference type="InterPro" id="IPR036812">
    <property type="entry name" value="NAD(P)_OxRdtase_dom_sf"/>
</dbReference>
<protein>
    <submittedName>
        <fullName evidence="2">Aldo/keto reductase</fullName>
    </submittedName>
</protein>
<sequence>MKTSLHGLARALGSTGISVSPIGLGTVKIGRDKGVKYPQHFTIPDDDAVRKLLATAHELGINTLDTAPAYGNSEERLGQLLTNRNEWIIVSKAGETFADGVSQFDFTAEHITASIERSLKRLKTDYIDVLLIHSDGNDLPIANDLVLWEQLETLKSKGLIRAFGLSGKTVEGGISALQKSDCAMVTFNLNEQSEKPVLTYAEQQNKGIFVKKALASGHVCNNAERSPLEESFDLVFSQPAVASAIIGTINLDHLKQNVEIAVNSLTR</sequence>
<dbReference type="SUPFAM" id="SSF51430">
    <property type="entry name" value="NAD(P)-linked oxidoreductase"/>
    <property type="match status" value="1"/>
</dbReference>
<evidence type="ECO:0000259" key="1">
    <source>
        <dbReference type="Pfam" id="PF00248"/>
    </source>
</evidence>
<dbReference type="InterPro" id="IPR053135">
    <property type="entry name" value="AKR2_Oxidoreductase"/>
</dbReference>
<gene>
    <name evidence="2" type="ORF">DM558_14540</name>
</gene>
<keyword evidence="3" id="KW-1185">Reference proteome</keyword>
<evidence type="ECO:0000313" key="3">
    <source>
        <dbReference type="Proteomes" id="UP000273143"/>
    </source>
</evidence>
<dbReference type="Gene3D" id="3.20.20.100">
    <property type="entry name" value="NADP-dependent oxidoreductase domain"/>
    <property type="match status" value="1"/>
</dbReference>
<organism evidence="2 3">
    <name type="scientific">Entomomonas moraniae</name>
    <dbReference type="NCBI Taxonomy" id="2213226"/>
    <lineage>
        <taxon>Bacteria</taxon>
        <taxon>Pseudomonadati</taxon>
        <taxon>Pseudomonadota</taxon>
        <taxon>Gammaproteobacteria</taxon>
        <taxon>Pseudomonadales</taxon>
        <taxon>Pseudomonadaceae</taxon>
        <taxon>Entomomonas</taxon>
    </lineage>
</organism>
<dbReference type="KEGG" id="emo:DM558_14540"/>
<dbReference type="GO" id="GO:0016491">
    <property type="term" value="F:oxidoreductase activity"/>
    <property type="evidence" value="ECO:0007669"/>
    <property type="project" value="InterPro"/>
</dbReference>
<proteinExistence type="predicted"/>
<accession>A0A3Q9JKR9</accession>
<dbReference type="CDD" id="cd19095">
    <property type="entry name" value="AKR_PA4992-like"/>
    <property type="match status" value="1"/>
</dbReference>
<name>A0A3Q9JKR9_9GAMM</name>
<dbReference type="PRINTS" id="PR00069">
    <property type="entry name" value="ALDKETRDTASE"/>
</dbReference>
<dbReference type="PANTHER" id="PTHR43312">
    <property type="entry name" value="D-THREO-ALDOSE 1-DEHYDROGENASE"/>
    <property type="match status" value="1"/>
</dbReference>
<dbReference type="Pfam" id="PF00248">
    <property type="entry name" value="Aldo_ket_red"/>
    <property type="match status" value="1"/>
</dbReference>
<dbReference type="PANTHER" id="PTHR43312:SF1">
    <property type="entry name" value="NADP-DEPENDENT OXIDOREDUCTASE DOMAIN-CONTAINING PROTEIN"/>
    <property type="match status" value="1"/>
</dbReference>
<reference evidence="3" key="1">
    <citation type="submission" date="2018-06" db="EMBL/GenBank/DDBJ databases">
        <title>Complete genome of Pseudomonas insecticola strain QZS01.</title>
        <authorList>
            <person name="Wang J."/>
            <person name="Su Q."/>
        </authorList>
    </citation>
    <scope>NUCLEOTIDE SEQUENCE [LARGE SCALE GENOMIC DNA]</scope>
    <source>
        <strain evidence="3">QZS01</strain>
    </source>
</reference>
<dbReference type="EMBL" id="CP029822">
    <property type="protein sequence ID" value="AZS51909.1"/>
    <property type="molecule type" value="Genomic_DNA"/>
</dbReference>
<dbReference type="InterPro" id="IPR023210">
    <property type="entry name" value="NADP_OxRdtase_dom"/>
</dbReference>
<dbReference type="Proteomes" id="UP000273143">
    <property type="component" value="Chromosome"/>
</dbReference>
<dbReference type="AlphaFoldDB" id="A0A3Q9JKR9"/>
<dbReference type="RefSeq" id="WP_127164583.1">
    <property type="nucleotide sequence ID" value="NZ_CP029822.1"/>
</dbReference>
<feature type="domain" description="NADP-dependent oxidoreductase" evidence="1">
    <location>
        <begin position="21"/>
        <end position="222"/>
    </location>
</feature>